<protein>
    <submittedName>
        <fullName evidence="1">Uncharacterized protein</fullName>
    </submittedName>
</protein>
<evidence type="ECO:0000313" key="2">
    <source>
        <dbReference type="Proteomes" id="UP001638806"/>
    </source>
</evidence>
<accession>A0ACC4DKK1</accession>
<gene>
    <name evidence="1" type="ORF">ACCO45_009685</name>
</gene>
<dbReference type="Proteomes" id="UP001638806">
    <property type="component" value="Unassembled WGS sequence"/>
</dbReference>
<name>A0ACC4DKK1_PURLI</name>
<dbReference type="EMBL" id="JBGNUJ010000008">
    <property type="protein sequence ID" value="KAL3956839.1"/>
    <property type="molecule type" value="Genomic_DNA"/>
</dbReference>
<comment type="caution">
    <text evidence="1">The sequence shown here is derived from an EMBL/GenBank/DDBJ whole genome shotgun (WGS) entry which is preliminary data.</text>
</comment>
<reference evidence="1" key="1">
    <citation type="submission" date="2024-12" db="EMBL/GenBank/DDBJ databases">
        <title>Comparative genomics and development of molecular markers within Purpureocillium lilacinum and among Purpureocillium species.</title>
        <authorList>
            <person name="Yeh Z.-Y."/>
            <person name="Ni N.-T."/>
            <person name="Lo P.-H."/>
            <person name="Mushyakhwo K."/>
            <person name="Lin C.-F."/>
            <person name="Nai Y.-S."/>
        </authorList>
    </citation>
    <scope>NUCLEOTIDE SEQUENCE</scope>
    <source>
        <strain evidence="1">NCHU-NPUST-175</strain>
    </source>
</reference>
<keyword evidence="2" id="KW-1185">Reference proteome</keyword>
<proteinExistence type="predicted"/>
<organism evidence="1 2">
    <name type="scientific">Purpureocillium lilacinum</name>
    <name type="common">Paecilomyces lilacinus</name>
    <dbReference type="NCBI Taxonomy" id="33203"/>
    <lineage>
        <taxon>Eukaryota</taxon>
        <taxon>Fungi</taxon>
        <taxon>Dikarya</taxon>
        <taxon>Ascomycota</taxon>
        <taxon>Pezizomycotina</taxon>
        <taxon>Sordariomycetes</taxon>
        <taxon>Hypocreomycetidae</taxon>
        <taxon>Hypocreales</taxon>
        <taxon>Ophiocordycipitaceae</taxon>
        <taxon>Purpureocillium</taxon>
    </lineage>
</organism>
<sequence>MTDAQRALLSPDSEEFRSRYACKRRLKPSIAIYRAETRGFVSAHGHRLSGGGSYRSGTANRSHLSVRTGVCQPAVSHQVIWIYFTFNVLTDLYLISIPVLMLWKTALRPLNKVGLILLFRGGLFIMICPRSGAFFLSRYAAKPSPCHRWGLIKIVEARGWRAASGGIMGSPGIVRRRRHNQLAPGGPAAEAMAYIGSWIHAVDTLVQKVGQVSYQSANHRWRADTELTRLRPSHSDSEHNVHKAESASQKSRALVHSAVVDVVVLHQLPSAEERSVDLPVAGGVRSYTEQRVSSDRCEISNVSRYTAVTTIRVLHLSVYM</sequence>
<evidence type="ECO:0000313" key="1">
    <source>
        <dbReference type="EMBL" id="KAL3956839.1"/>
    </source>
</evidence>